<evidence type="ECO:0000313" key="2">
    <source>
        <dbReference type="Proteomes" id="UP001168524"/>
    </source>
</evidence>
<gene>
    <name evidence="1" type="ORF">QTA56_13400</name>
</gene>
<organism evidence="1 2">
    <name type="scientific">Acinetobacter thutiue</name>
    <dbReference type="NCBI Taxonomy" id="2998078"/>
    <lineage>
        <taxon>Bacteria</taxon>
        <taxon>Pseudomonadati</taxon>
        <taxon>Pseudomonadota</taxon>
        <taxon>Gammaproteobacteria</taxon>
        <taxon>Moraxellales</taxon>
        <taxon>Moraxellaceae</taxon>
        <taxon>Acinetobacter</taxon>
    </lineage>
</organism>
<dbReference type="Proteomes" id="UP001168524">
    <property type="component" value="Unassembled WGS sequence"/>
</dbReference>
<name>A0ABT7WRA4_9GAMM</name>
<dbReference type="RefSeq" id="WP_267981493.1">
    <property type="nucleotide sequence ID" value="NZ_JAPQKF010000007.1"/>
</dbReference>
<reference evidence="1" key="1">
    <citation type="submission" date="2023-06" db="EMBL/GenBank/DDBJ databases">
        <title>Two novel species of Acinetobacter isolated from motorbike repairing workshop in Vietnam.</title>
        <authorList>
            <person name="Le N.T.T."/>
        </authorList>
    </citation>
    <scope>NUCLEOTIDE SEQUENCE</scope>
    <source>
        <strain evidence="1">VNH17</strain>
    </source>
</reference>
<dbReference type="EMBL" id="JAUDZE010000007">
    <property type="protein sequence ID" value="MDN0015221.1"/>
    <property type="molecule type" value="Genomic_DNA"/>
</dbReference>
<proteinExistence type="predicted"/>
<sequence length="97" mass="11241">MGYEYSLTSEDLDVDALYLEIKQIIENVSTLKVVFSKENHMGFKVLYTVHLWRADIEIEKLAQMVYLILHNGNLQNILSTLQIDLAAKNLKIMIEEL</sequence>
<protein>
    <submittedName>
        <fullName evidence="1">Uncharacterized protein</fullName>
    </submittedName>
</protein>
<comment type="caution">
    <text evidence="1">The sequence shown here is derived from an EMBL/GenBank/DDBJ whole genome shotgun (WGS) entry which is preliminary data.</text>
</comment>
<accession>A0ABT7WRA4</accession>
<keyword evidence="2" id="KW-1185">Reference proteome</keyword>
<evidence type="ECO:0000313" key="1">
    <source>
        <dbReference type="EMBL" id="MDN0015221.1"/>
    </source>
</evidence>